<accession>A0A6S6TFX3</accession>
<evidence type="ECO:0000313" key="3">
    <source>
        <dbReference type="EMBL" id="CAA6813945.1"/>
    </source>
</evidence>
<evidence type="ECO:0008006" key="4">
    <source>
        <dbReference type="Google" id="ProtNLM"/>
    </source>
</evidence>
<gene>
    <name evidence="3" type="ORF">HELGO_WM3634</name>
</gene>
<keyword evidence="1" id="KW-0175">Coiled coil</keyword>
<name>A0A6S6TFX3_9BACT</name>
<reference evidence="3" key="1">
    <citation type="submission" date="2020-01" db="EMBL/GenBank/DDBJ databases">
        <authorList>
            <person name="Meier V. D."/>
            <person name="Meier V D."/>
        </authorList>
    </citation>
    <scope>NUCLEOTIDE SEQUENCE</scope>
    <source>
        <strain evidence="3">HLG_WM_MAG_01</strain>
    </source>
</reference>
<evidence type="ECO:0000256" key="1">
    <source>
        <dbReference type="SAM" id="Coils"/>
    </source>
</evidence>
<keyword evidence="2" id="KW-0732">Signal</keyword>
<dbReference type="PROSITE" id="PS51257">
    <property type="entry name" value="PROKAR_LIPOPROTEIN"/>
    <property type="match status" value="1"/>
</dbReference>
<protein>
    <recommendedName>
        <fullName evidence="4">Lipoprotein</fullName>
    </recommendedName>
</protein>
<organism evidence="3">
    <name type="scientific">uncultured Sulfurovum sp</name>
    <dbReference type="NCBI Taxonomy" id="269237"/>
    <lineage>
        <taxon>Bacteria</taxon>
        <taxon>Pseudomonadati</taxon>
        <taxon>Campylobacterota</taxon>
        <taxon>Epsilonproteobacteria</taxon>
        <taxon>Campylobacterales</taxon>
        <taxon>Sulfurovaceae</taxon>
        <taxon>Sulfurovum</taxon>
        <taxon>environmental samples</taxon>
    </lineage>
</organism>
<feature type="signal peptide" evidence="2">
    <location>
        <begin position="1"/>
        <end position="18"/>
    </location>
</feature>
<proteinExistence type="predicted"/>
<dbReference type="AlphaFoldDB" id="A0A6S6TFX3"/>
<feature type="chain" id="PRO_5028400261" description="Lipoprotein" evidence="2">
    <location>
        <begin position="19"/>
        <end position="191"/>
    </location>
</feature>
<sequence length="191" mass="22136">MRYTLLSFILLFSLSACNDNEEKALQEAKVAKVEQAKLQQELDLKETQLQKAIEEAKKAKVALQLQQKEYQKALEQQRSRQEKISHTIKQNEKLSKVGIAVDENRITIDTNKTKDFFKNLGKNIENKLQKLTRDVQRGLVDEKGPGIKIDKDNINIDLNKTKNFLETWGKSMQIFVNDIDDIAKRFEDQTK</sequence>
<feature type="coiled-coil region" evidence="1">
    <location>
        <begin position="21"/>
        <end position="80"/>
    </location>
</feature>
<dbReference type="EMBL" id="CACVAS010000066">
    <property type="protein sequence ID" value="CAA6813945.1"/>
    <property type="molecule type" value="Genomic_DNA"/>
</dbReference>
<evidence type="ECO:0000256" key="2">
    <source>
        <dbReference type="SAM" id="SignalP"/>
    </source>
</evidence>